<evidence type="ECO:0000313" key="5">
    <source>
        <dbReference type="EMBL" id="MCF2564744.1"/>
    </source>
</evidence>
<protein>
    <recommendedName>
        <fullName evidence="2">Uridine phosphorylase</fullName>
        <ecNumber evidence="1">2.4.2.3</ecNumber>
    </recommendedName>
</protein>
<dbReference type="Gene3D" id="3.40.50.1580">
    <property type="entry name" value="Nucleoside phosphorylase domain"/>
    <property type="match status" value="1"/>
</dbReference>
<keyword evidence="6" id="KW-1185">Reference proteome</keyword>
<evidence type="ECO:0000313" key="6">
    <source>
        <dbReference type="Proteomes" id="UP001200470"/>
    </source>
</evidence>
<evidence type="ECO:0000256" key="2">
    <source>
        <dbReference type="ARBA" id="ARBA00021980"/>
    </source>
</evidence>
<gene>
    <name evidence="5" type="ORF">I6E12_11615</name>
</gene>
<evidence type="ECO:0000256" key="1">
    <source>
        <dbReference type="ARBA" id="ARBA00011888"/>
    </source>
</evidence>
<comment type="catalytic activity">
    <reaction evidence="3">
        <text>uridine + phosphate = alpha-D-ribose 1-phosphate + uracil</text>
        <dbReference type="Rhea" id="RHEA:24388"/>
        <dbReference type="ChEBI" id="CHEBI:16704"/>
        <dbReference type="ChEBI" id="CHEBI:17568"/>
        <dbReference type="ChEBI" id="CHEBI:43474"/>
        <dbReference type="ChEBI" id="CHEBI:57720"/>
        <dbReference type="EC" id="2.4.2.3"/>
    </reaction>
</comment>
<name>A0ABS9CI46_9BACT</name>
<dbReference type="EMBL" id="JADYTN010000035">
    <property type="protein sequence ID" value="MCF2564744.1"/>
    <property type="molecule type" value="Genomic_DNA"/>
</dbReference>
<evidence type="ECO:0000259" key="4">
    <source>
        <dbReference type="Pfam" id="PF01048"/>
    </source>
</evidence>
<dbReference type="RefSeq" id="WP_301638623.1">
    <property type="nucleotide sequence ID" value="NZ_JADYTN010000035.1"/>
</dbReference>
<feature type="domain" description="Nucleoside phosphorylase" evidence="4">
    <location>
        <begin position="32"/>
        <end position="272"/>
    </location>
</feature>
<reference evidence="5 6" key="1">
    <citation type="submission" date="2020-12" db="EMBL/GenBank/DDBJ databases">
        <title>Whole genome sequences of gut porcine anaerobes.</title>
        <authorList>
            <person name="Kubasova T."/>
            <person name="Jahodarova E."/>
            <person name="Rychlik I."/>
        </authorList>
    </citation>
    <scope>NUCLEOTIDE SEQUENCE [LARGE SCALE GENOMIC DNA]</scope>
    <source>
        <strain evidence="5 6">An925</strain>
    </source>
</reference>
<dbReference type="InterPro" id="IPR035994">
    <property type="entry name" value="Nucleoside_phosphorylase_sf"/>
</dbReference>
<dbReference type="Pfam" id="PF01048">
    <property type="entry name" value="PNP_UDP_1"/>
    <property type="match status" value="1"/>
</dbReference>
<accession>A0ABS9CI46</accession>
<dbReference type="EC" id="2.4.2.3" evidence="1"/>
<evidence type="ECO:0000256" key="3">
    <source>
        <dbReference type="ARBA" id="ARBA00048447"/>
    </source>
</evidence>
<comment type="caution">
    <text evidence="5">The sequence shown here is derived from an EMBL/GenBank/DDBJ whole genome shotgun (WGS) entry which is preliminary data.</text>
</comment>
<dbReference type="Proteomes" id="UP001200470">
    <property type="component" value="Unassembled WGS sequence"/>
</dbReference>
<dbReference type="SUPFAM" id="SSF53167">
    <property type="entry name" value="Purine and uridine phosphorylases"/>
    <property type="match status" value="1"/>
</dbReference>
<dbReference type="PANTHER" id="PTHR43691:SF11">
    <property type="entry name" value="FI09636P-RELATED"/>
    <property type="match status" value="1"/>
</dbReference>
<sequence length="290" mass="32482">MKRKFPESELIINNDGSCFHLHLRPEQLADKVILVGDPGRVNTVANHFDTKECEVSSREFHTITGTYKGKRITVQSTGIGCDNIDIVVNELDSLANIDYQTREEREEHRTLTLVRIGTCGGLQPFTPTGTFVASVKSIGFDGLLNFYGGRNNVCDLKMEEAFKQHMNWNPLLGAPYVAQADEELIDRIAQDDMVRGYTIACGGFYGPQGRQLRIPLADPTQNEKVEAFEYDGRKICNFEMESSALAGLSSLLGHKAMTCCMVIANRYAQKMNTEYKNSIDTLIEKVLDRI</sequence>
<proteinExistence type="predicted"/>
<organism evidence="5 6">
    <name type="scientific">Xylanibacter brevis</name>
    <dbReference type="NCBI Taxonomy" id="83231"/>
    <lineage>
        <taxon>Bacteria</taxon>
        <taxon>Pseudomonadati</taxon>
        <taxon>Bacteroidota</taxon>
        <taxon>Bacteroidia</taxon>
        <taxon>Bacteroidales</taxon>
        <taxon>Prevotellaceae</taxon>
        <taxon>Xylanibacter</taxon>
    </lineage>
</organism>
<dbReference type="InterPro" id="IPR000845">
    <property type="entry name" value="Nucleoside_phosphorylase_d"/>
</dbReference>
<dbReference type="PANTHER" id="PTHR43691">
    <property type="entry name" value="URIDINE PHOSPHORYLASE"/>
    <property type="match status" value="1"/>
</dbReference>
<dbReference type="CDD" id="cd00436">
    <property type="entry name" value="UP_TbUP-like"/>
    <property type="match status" value="1"/>
</dbReference>